<dbReference type="EMBL" id="CP019937">
    <property type="protein sequence ID" value="ARO14059.1"/>
    <property type="molecule type" value="Genomic_DNA"/>
</dbReference>
<keyword evidence="1" id="KW-0472">Membrane</keyword>
<organism evidence="2 3">
    <name type="scientific">Ketogulonicigenium robustum</name>
    <dbReference type="NCBI Taxonomy" id="92947"/>
    <lineage>
        <taxon>Bacteria</taxon>
        <taxon>Pseudomonadati</taxon>
        <taxon>Pseudomonadota</taxon>
        <taxon>Alphaproteobacteria</taxon>
        <taxon>Rhodobacterales</taxon>
        <taxon>Roseobacteraceae</taxon>
        <taxon>Ketogulonicigenium</taxon>
    </lineage>
</organism>
<feature type="transmembrane region" description="Helical" evidence="1">
    <location>
        <begin position="120"/>
        <end position="137"/>
    </location>
</feature>
<name>A0A1W6NXZ6_9RHOB</name>
<gene>
    <name evidence="2" type="ORF">BVG79_00707</name>
</gene>
<dbReference type="Pfam" id="PF04657">
    <property type="entry name" value="DMT_YdcZ"/>
    <property type="match status" value="1"/>
</dbReference>
<evidence type="ECO:0000313" key="3">
    <source>
        <dbReference type="Proteomes" id="UP000242447"/>
    </source>
</evidence>
<protein>
    <recommendedName>
        <fullName evidence="4">DMT family transporter</fullName>
    </recommendedName>
</protein>
<dbReference type="OrthoDB" id="7851303at2"/>
<keyword evidence="1" id="KW-1133">Transmembrane helix</keyword>
<dbReference type="KEGG" id="kro:BVG79_00707"/>
<sequence length="141" mass="14718">MAYMILLAFVGGMLITLSRQVNGRLALSTSALVSSFWNHAVGFAVLMVYTLVVGSSFWPEGANTAPALAWMGGAFGAVFVAAGSWLIPRLGAALTSVLLIAAQMLSSVALDFLNGASGVQWMQAAGVLLILVGVWISRNKT</sequence>
<dbReference type="PANTHER" id="PTHR34821">
    <property type="entry name" value="INNER MEMBRANE PROTEIN YDCZ"/>
    <property type="match status" value="1"/>
</dbReference>
<dbReference type="STRING" id="92947.BVG79_00707"/>
<dbReference type="RefSeq" id="WP_085785670.1">
    <property type="nucleotide sequence ID" value="NZ_CP019937.1"/>
</dbReference>
<dbReference type="AlphaFoldDB" id="A0A1W6NXZ6"/>
<dbReference type="InterPro" id="IPR006750">
    <property type="entry name" value="YdcZ"/>
</dbReference>
<feature type="transmembrane region" description="Helical" evidence="1">
    <location>
        <begin position="67"/>
        <end position="87"/>
    </location>
</feature>
<evidence type="ECO:0008006" key="4">
    <source>
        <dbReference type="Google" id="ProtNLM"/>
    </source>
</evidence>
<reference evidence="2 3" key="1">
    <citation type="submission" date="2017-02" db="EMBL/GenBank/DDBJ databases">
        <title>Ketogulonicigenium robustum SPU B003 Genome sequencing and assembly.</title>
        <authorList>
            <person name="Li Y."/>
            <person name="Liu L."/>
            <person name="Wang C."/>
            <person name="Zhang M."/>
            <person name="Zhang T."/>
            <person name="Zhang Y."/>
        </authorList>
    </citation>
    <scope>NUCLEOTIDE SEQUENCE [LARGE SCALE GENOMIC DNA]</scope>
    <source>
        <strain evidence="2 3">SPU_B003</strain>
    </source>
</reference>
<dbReference type="Proteomes" id="UP000242447">
    <property type="component" value="Chromosome"/>
</dbReference>
<keyword evidence="3" id="KW-1185">Reference proteome</keyword>
<proteinExistence type="predicted"/>
<dbReference type="GO" id="GO:0005886">
    <property type="term" value="C:plasma membrane"/>
    <property type="evidence" value="ECO:0007669"/>
    <property type="project" value="TreeGrafter"/>
</dbReference>
<keyword evidence="1" id="KW-0812">Transmembrane</keyword>
<feature type="transmembrane region" description="Helical" evidence="1">
    <location>
        <begin position="36"/>
        <end position="55"/>
    </location>
</feature>
<accession>A0A1W6NXZ6</accession>
<dbReference type="PANTHER" id="PTHR34821:SF2">
    <property type="entry name" value="INNER MEMBRANE PROTEIN YDCZ"/>
    <property type="match status" value="1"/>
</dbReference>
<evidence type="ECO:0000313" key="2">
    <source>
        <dbReference type="EMBL" id="ARO14059.1"/>
    </source>
</evidence>
<evidence type="ECO:0000256" key="1">
    <source>
        <dbReference type="SAM" id="Phobius"/>
    </source>
</evidence>